<evidence type="ECO:0000313" key="1">
    <source>
        <dbReference type="EnsemblPlants" id="AVESA.00010b.r2.6AG1046100.1.CDS"/>
    </source>
</evidence>
<dbReference type="EnsemblPlants" id="AVESA.00010b.r2.6AG1046100.1">
    <property type="protein sequence ID" value="AVESA.00010b.r2.6AG1046100.1.CDS"/>
    <property type="gene ID" value="AVESA.00010b.r2.6AG1046100"/>
</dbReference>
<reference evidence="1" key="2">
    <citation type="submission" date="2025-09" db="UniProtKB">
        <authorList>
            <consortium name="EnsemblPlants"/>
        </authorList>
    </citation>
    <scope>IDENTIFICATION</scope>
</reference>
<sequence>MPGVLYKRSPPPPEPEDDPYPRSPTSPSYECPEFETMPDYIPDERGPTTHFSGDGDDQDLELDIPTNPEPKDDDSYPRRPTSLSYECPGFETMDDYTPDELGLSTHLSTDADRDIPMYGIADNFDSLYNDGNTFSKEDLERQTNKYVTAALGHYNSQEKNTIKYELIKAITSTAIMDGWRLYGHVNFTAKSSLENSKEEFFFAELCSVPDDDIYVPTCIISLEEKERIGGVRGIKGNDGYYGNEIRVDTRHCYACEGELMHPKDGALYEIGHHVDDYYGYCCN</sequence>
<name>A0ACD5YPS8_AVESA</name>
<evidence type="ECO:0000313" key="2">
    <source>
        <dbReference type="Proteomes" id="UP001732700"/>
    </source>
</evidence>
<organism evidence="1 2">
    <name type="scientific">Avena sativa</name>
    <name type="common">Oat</name>
    <dbReference type="NCBI Taxonomy" id="4498"/>
    <lineage>
        <taxon>Eukaryota</taxon>
        <taxon>Viridiplantae</taxon>
        <taxon>Streptophyta</taxon>
        <taxon>Embryophyta</taxon>
        <taxon>Tracheophyta</taxon>
        <taxon>Spermatophyta</taxon>
        <taxon>Magnoliopsida</taxon>
        <taxon>Liliopsida</taxon>
        <taxon>Poales</taxon>
        <taxon>Poaceae</taxon>
        <taxon>BOP clade</taxon>
        <taxon>Pooideae</taxon>
        <taxon>Poodae</taxon>
        <taxon>Poeae</taxon>
        <taxon>Poeae Chloroplast Group 1 (Aveneae type)</taxon>
        <taxon>Aveninae</taxon>
        <taxon>Avena</taxon>
    </lineage>
</organism>
<proteinExistence type="predicted"/>
<protein>
    <submittedName>
        <fullName evidence="1">Uncharacterized protein</fullName>
    </submittedName>
</protein>
<dbReference type="Proteomes" id="UP001732700">
    <property type="component" value="Chromosome 6A"/>
</dbReference>
<keyword evidence="2" id="KW-1185">Reference proteome</keyword>
<accession>A0ACD5YPS8</accession>
<reference evidence="1" key="1">
    <citation type="submission" date="2021-05" db="EMBL/GenBank/DDBJ databases">
        <authorList>
            <person name="Scholz U."/>
            <person name="Mascher M."/>
            <person name="Fiebig A."/>
        </authorList>
    </citation>
    <scope>NUCLEOTIDE SEQUENCE [LARGE SCALE GENOMIC DNA]</scope>
</reference>